<feature type="transmembrane region" description="Helical" evidence="11">
    <location>
        <begin position="54"/>
        <end position="79"/>
    </location>
</feature>
<dbReference type="PANTHER" id="PTHR11058">
    <property type="entry name" value="NADH-UBIQUINONE OXIDOREDUCTASE CHAIN 3"/>
    <property type="match status" value="1"/>
</dbReference>
<evidence type="ECO:0000256" key="5">
    <source>
        <dbReference type="ARBA" id="ARBA00022692"/>
    </source>
</evidence>
<evidence type="ECO:0000256" key="4">
    <source>
        <dbReference type="ARBA" id="ARBA00022475"/>
    </source>
</evidence>
<dbReference type="GO" id="GO:0005886">
    <property type="term" value="C:plasma membrane"/>
    <property type="evidence" value="ECO:0007669"/>
    <property type="project" value="UniProtKB-SubCell"/>
</dbReference>
<keyword evidence="8 11" id="KW-1133">Transmembrane helix</keyword>
<comment type="similarity">
    <text evidence="2 11 12">Belongs to the complex I subunit 3 family.</text>
</comment>
<comment type="subunit">
    <text evidence="11">NDH-1 is composed of 14 different subunits. Subunits NuoA, H, J, K, L, M, N constitute the membrane sector of the complex.</text>
</comment>
<keyword evidence="9 11" id="KW-0520">NAD</keyword>
<dbReference type="PANTHER" id="PTHR11058:SF22">
    <property type="entry name" value="NADH-QUINONE OXIDOREDUCTASE SUBUNIT A"/>
    <property type="match status" value="1"/>
</dbReference>
<dbReference type="AlphaFoldDB" id="W4LGR2"/>
<keyword evidence="14" id="KW-1185">Reference proteome</keyword>
<dbReference type="GO" id="GO:0030964">
    <property type="term" value="C:NADH dehydrogenase complex"/>
    <property type="evidence" value="ECO:0007669"/>
    <property type="project" value="TreeGrafter"/>
</dbReference>
<comment type="function">
    <text evidence="11">NDH-1 shuttles electrons from NADH, via FMN and iron-sulfur (Fe-S) centers, to quinones in the respiratory chain. The immediate electron acceptor for the enzyme in this species is believed to be ubiquinone. Couples the redox reaction to proton translocation (for every two electrons transferred, four hydrogen ions are translocated across the cytoplasmic membrane), and thus conserves the redox energy in a proton gradient.</text>
</comment>
<dbReference type="GO" id="GO:0048038">
    <property type="term" value="F:quinone binding"/>
    <property type="evidence" value="ECO:0007669"/>
    <property type="project" value="UniProtKB-KW"/>
</dbReference>
<dbReference type="InterPro" id="IPR000440">
    <property type="entry name" value="NADH_UbQ/plastoQ_OxRdtase_su3"/>
</dbReference>
<name>W4LGR2_ENTF1</name>
<keyword evidence="11" id="KW-0830">Ubiquinone</keyword>
<organism evidence="13 14">
    <name type="scientific">Entotheonella factor</name>
    <dbReference type="NCBI Taxonomy" id="1429438"/>
    <lineage>
        <taxon>Bacteria</taxon>
        <taxon>Pseudomonadati</taxon>
        <taxon>Nitrospinota/Tectimicrobiota group</taxon>
        <taxon>Candidatus Tectimicrobiota</taxon>
        <taxon>Candidatus Entotheonellia</taxon>
        <taxon>Candidatus Entotheonellales</taxon>
        <taxon>Candidatus Entotheonellaceae</taxon>
        <taxon>Candidatus Entotheonella</taxon>
    </lineage>
</organism>
<sequence>MLPVVITFILGALVCGLLLGLSRFVGPRRPNAVKSAPFECGMDQLETPQGRIPISFSVIAMLFIVFDIEVAFLFPWAVIFRQLGFVGLIEVLFFLGVLTIGLIYAWKRGALEWD</sequence>
<keyword evidence="7 11" id="KW-1278">Translocase</keyword>
<keyword evidence="5 11" id="KW-0812">Transmembrane</keyword>
<evidence type="ECO:0000256" key="12">
    <source>
        <dbReference type="RuleBase" id="RU003639"/>
    </source>
</evidence>
<protein>
    <recommendedName>
        <fullName evidence="11">NADH-quinone oxidoreductase subunit A</fullName>
        <ecNumber evidence="11">7.1.1.-</ecNumber>
    </recommendedName>
    <alternativeName>
        <fullName evidence="11">NADH dehydrogenase I subunit A</fullName>
    </alternativeName>
    <alternativeName>
        <fullName evidence="11">NDH-1 subunit A</fullName>
    </alternativeName>
    <alternativeName>
        <fullName evidence="11">NUO1</fullName>
    </alternativeName>
</protein>
<evidence type="ECO:0000313" key="14">
    <source>
        <dbReference type="Proteomes" id="UP000019141"/>
    </source>
</evidence>
<evidence type="ECO:0000256" key="7">
    <source>
        <dbReference type="ARBA" id="ARBA00022967"/>
    </source>
</evidence>
<dbReference type="PATRIC" id="fig|1429438.4.peg.4611"/>
<evidence type="ECO:0000256" key="11">
    <source>
        <dbReference type="HAMAP-Rule" id="MF_01394"/>
    </source>
</evidence>
<feature type="transmembrane region" description="Helical" evidence="11">
    <location>
        <begin position="85"/>
        <end position="106"/>
    </location>
</feature>
<dbReference type="InterPro" id="IPR023043">
    <property type="entry name" value="NAD(P)H_OxRDtase_bac/plastid"/>
</dbReference>
<comment type="caution">
    <text evidence="13">The sequence shown here is derived from an EMBL/GenBank/DDBJ whole genome shotgun (WGS) entry which is preliminary data.</text>
</comment>
<proteinExistence type="inferred from homology"/>
<evidence type="ECO:0000256" key="6">
    <source>
        <dbReference type="ARBA" id="ARBA00022719"/>
    </source>
</evidence>
<evidence type="ECO:0000256" key="1">
    <source>
        <dbReference type="ARBA" id="ARBA00004141"/>
    </source>
</evidence>
<dbReference type="Pfam" id="PF00507">
    <property type="entry name" value="Oxidored_q4"/>
    <property type="match status" value="1"/>
</dbReference>
<keyword evidence="6 11" id="KW-0874">Quinone</keyword>
<comment type="catalytic activity">
    <reaction evidence="11 12">
        <text>a quinone + NADH + 5 H(+)(in) = a quinol + NAD(+) + 4 H(+)(out)</text>
        <dbReference type="Rhea" id="RHEA:57888"/>
        <dbReference type="ChEBI" id="CHEBI:15378"/>
        <dbReference type="ChEBI" id="CHEBI:24646"/>
        <dbReference type="ChEBI" id="CHEBI:57540"/>
        <dbReference type="ChEBI" id="CHEBI:57945"/>
        <dbReference type="ChEBI" id="CHEBI:132124"/>
    </reaction>
</comment>
<evidence type="ECO:0000256" key="8">
    <source>
        <dbReference type="ARBA" id="ARBA00022989"/>
    </source>
</evidence>
<keyword evidence="3 11" id="KW-0813">Transport</keyword>
<dbReference type="GO" id="GO:0008137">
    <property type="term" value="F:NADH dehydrogenase (ubiquinone) activity"/>
    <property type="evidence" value="ECO:0007669"/>
    <property type="project" value="InterPro"/>
</dbReference>
<evidence type="ECO:0000256" key="2">
    <source>
        <dbReference type="ARBA" id="ARBA00008472"/>
    </source>
</evidence>
<reference evidence="13 14" key="1">
    <citation type="journal article" date="2014" name="Nature">
        <title>An environmental bacterial taxon with a large and distinct metabolic repertoire.</title>
        <authorList>
            <person name="Wilson M.C."/>
            <person name="Mori T."/>
            <person name="Ruckert C."/>
            <person name="Uria A.R."/>
            <person name="Helf M.J."/>
            <person name="Takada K."/>
            <person name="Gernert C."/>
            <person name="Steffens U.A."/>
            <person name="Heycke N."/>
            <person name="Schmitt S."/>
            <person name="Rinke C."/>
            <person name="Helfrich E.J."/>
            <person name="Brachmann A.O."/>
            <person name="Gurgui C."/>
            <person name="Wakimoto T."/>
            <person name="Kracht M."/>
            <person name="Crusemann M."/>
            <person name="Hentschel U."/>
            <person name="Abe I."/>
            <person name="Matsunaga S."/>
            <person name="Kalinowski J."/>
            <person name="Takeyama H."/>
            <person name="Piel J."/>
        </authorList>
    </citation>
    <scope>NUCLEOTIDE SEQUENCE [LARGE SCALE GENOMIC DNA]</scope>
    <source>
        <strain evidence="14">TSY1</strain>
    </source>
</reference>
<dbReference type="GO" id="GO:0050136">
    <property type="term" value="F:NADH dehydrogenase (quinone) (non-electrogenic) activity"/>
    <property type="evidence" value="ECO:0007669"/>
    <property type="project" value="UniProtKB-UniRule"/>
</dbReference>
<evidence type="ECO:0000256" key="10">
    <source>
        <dbReference type="ARBA" id="ARBA00023136"/>
    </source>
</evidence>
<evidence type="ECO:0000256" key="3">
    <source>
        <dbReference type="ARBA" id="ARBA00022448"/>
    </source>
</evidence>
<dbReference type="HOGENOM" id="CLU_119549_3_1_7"/>
<gene>
    <name evidence="11" type="primary">nuoA</name>
    <name evidence="13" type="ORF">ETSY1_24015</name>
</gene>
<accession>W4LGR2</accession>
<keyword evidence="4 11" id="KW-1003">Cell membrane</keyword>
<dbReference type="Proteomes" id="UP000019141">
    <property type="component" value="Unassembled WGS sequence"/>
</dbReference>
<feature type="transmembrane region" description="Helical" evidence="11">
    <location>
        <begin position="6"/>
        <end position="25"/>
    </location>
</feature>
<comment type="subcellular location">
    <subcellularLocation>
        <location evidence="11 12">Cell membrane</location>
        <topology evidence="11 12">Multi-pass membrane protein</topology>
    </subcellularLocation>
    <subcellularLocation>
        <location evidence="1">Membrane</location>
        <topology evidence="1">Multi-pass membrane protein</topology>
    </subcellularLocation>
</comment>
<dbReference type="InterPro" id="IPR038430">
    <property type="entry name" value="NDAH_ubi_oxred_su3_sf"/>
</dbReference>
<dbReference type="Gene3D" id="1.20.58.1610">
    <property type="entry name" value="NADH:ubiquinone/plastoquinone oxidoreductase, chain 3"/>
    <property type="match status" value="1"/>
</dbReference>
<dbReference type="HAMAP" id="MF_01394">
    <property type="entry name" value="NDH1_NuoA"/>
    <property type="match status" value="1"/>
</dbReference>
<keyword evidence="10 11" id="KW-0472">Membrane</keyword>
<evidence type="ECO:0000313" key="13">
    <source>
        <dbReference type="EMBL" id="ETW97094.1"/>
    </source>
</evidence>
<dbReference type="EC" id="7.1.1.-" evidence="11"/>
<evidence type="ECO:0000256" key="9">
    <source>
        <dbReference type="ARBA" id="ARBA00023027"/>
    </source>
</evidence>
<dbReference type="EMBL" id="AZHW01000704">
    <property type="protein sequence ID" value="ETW97094.1"/>
    <property type="molecule type" value="Genomic_DNA"/>
</dbReference>